<dbReference type="Gene3D" id="2.60.120.20">
    <property type="match status" value="1"/>
</dbReference>
<feature type="region of interest" description="Disordered" evidence="4">
    <location>
        <begin position="1"/>
        <end position="50"/>
    </location>
</feature>
<dbReference type="EMBL" id="PP711873">
    <property type="protein sequence ID" value="XBH23922.1"/>
    <property type="molecule type" value="Genomic_RNA"/>
</dbReference>
<evidence type="ECO:0000256" key="1">
    <source>
        <dbReference type="ARBA" id="ARBA00004328"/>
    </source>
</evidence>
<feature type="compositionally biased region" description="Basic residues" evidence="4">
    <location>
        <begin position="41"/>
        <end position="50"/>
    </location>
</feature>
<reference evidence="6" key="2">
    <citation type="submission" date="2024-02" db="EMBL/GenBank/DDBJ databases">
        <authorList>
            <person name="Hu B."/>
        </authorList>
    </citation>
    <scope>NUCLEOTIDE SEQUENCE</scope>
    <source>
        <strain evidence="6">3A/Kenya/BAT0736/2015</strain>
    </source>
</reference>
<feature type="compositionally biased region" description="Acidic residues" evidence="4">
    <location>
        <begin position="819"/>
        <end position="835"/>
    </location>
</feature>
<proteinExistence type="predicted"/>
<dbReference type="Pfam" id="PF03115">
    <property type="entry name" value="Astro_capsid_N"/>
    <property type="match status" value="1"/>
</dbReference>
<organism evidence="6">
    <name type="scientific">Miniopterus bat astrovirus</name>
    <dbReference type="NCBI Taxonomy" id="3141885"/>
    <lineage>
        <taxon>Viruses</taxon>
        <taxon>Riboviria</taxon>
        <taxon>Orthornavirae</taxon>
        <taxon>Pisuviricota</taxon>
        <taxon>Stelpaviricetes</taxon>
        <taxon>Stellavirales</taxon>
        <taxon>Astroviridae</taxon>
    </lineage>
</organism>
<feature type="domain" description="Astrovirus capsid protein inner core" evidence="5">
    <location>
        <begin position="73"/>
        <end position="274"/>
    </location>
</feature>
<dbReference type="GO" id="GO:0019028">
    <property type="term" value="C:viral capsid"/>
    <property type="evidence" value="ECO:0007669"/>
    <property type="project" value="UniProtKB-KW"/>
</dbReference>
<accession>A0AAU7E1A4</accession>
<dbReference type="InterPro" id="IPR004337">
    <property type="entry name" value="Astro_capsid_N"/>
</dbReference>
<protein>
    <submittedName>
        <fullName evidence="6">Capsid protein</fullName>
    </submittedName>
</protein>
<sequence length="867" mass="93439">MADAPKAQRRRRRRNAVAGVSSAAPTADTSPSGSTITTVGRPRRRSQRRRRVRLTGQPLIENEIVTSRFRSRRRGLTSAIKKELKREGLKGPKVSVQQKISSTFGLIKPNTGGNVELELNFFLHPSLAKEANDGTAFGPVQALAAQYALWRLKYLAVRFTPMVGASAVSGTVIRASLNMSSAPGGSNWSGLGTRVHLDMHPGQSATFYLRADQLGGPRDGGWWFTDTNEDGSQAVGPLVEVHTMGKTMSTFTDQPWTGPLFLVEGIGIWQFANYNVKPALGALERREGTTEVKINANAAQPITMEMDSTNEIALFMDAMDPDRYVPSDATPAAVPVTGQNVGETIFQVIDVGATVAQSVAPPPFGWLIKGGWWFVKKLLGRTRAGRSEYVLYASLEDAQNNKPAIATATLTGQLSHNTDLMVTQINAPNVGPNPAVYAGTPRAGPQVLRPGEVFRLASEMLSETFIRVASKTSPGTTVSVPVSAIPGVLRTAGGEVIPLPNETTQLQTAGFIQTPWWIGAPGHAPGVLSQANAPATEYVPGDGKGGYVHSLYRLNDPRFTDQSGLFEFLEPQASASNVNFCVMTNFGGGSFTGTAPSQTWQPGTGQGTLTPGQSGSFYAVYGKVLATSRIWSGTTPQLDIVLSLIKITNPLRFGNDNVRDMVLAFGDNANQVVFTLAPRANTSGQVGTWYILERDVPIDTYLLGVSYTNKVGEVNGIDIPTTLTVGPSSAYSRIESTNAPIFPYYLSGQMLPATSIDTTLQYVEFHPPSKELIEQLRALKVNFSLAPQGYEESGQPGPSGPGQGVGKGSPIPCILPPIPEEEDNCSQDEESDSDDSVERFMLELGNDMISLPRRWLNDPEFSRFLDM</sequence>
<keyword evidence="2" id="KW-0167">Capsid protein</keyword>
<evidence type="ECO:0000259" key="5">
    <source>
        <dbReference type="Pfam" id="PF03115"/>
    </source>
</evidence>
<comment type="subcellular location">
    <subcellularLocation>
        <location evidence="1">Virion</location>
    </subcellularLocation>
</comment>
<name>A0AAU7E1A4_9VIRU</name>
<dbReference type="InterPro" id="IPR029053">
    <property type="entry name" value="Viral_coat"/>
</dbReference>
<feature type="compositionally biased region" description="Low complexity" evidence="4">
    <location>
        <begin position="21"/>
        <end position="40"/>
    </location>
</feature>
<evidence type="ECO:0000256" key="2">
    <source>
        <dbReference type="ARBA" id="ARBA00022561"/>
    </source>
</evidence>
<evidence type="ECO:0000256" key="4">
    <source>
        <dbReference type="SAM" id="MobiDB-lite"/>
    </source>
</evidence>
<feature type="region of interest" description="Disordered" evidence="4">
    <location>
        <begin position="789"/>
        <end position="837"/>
    </location>
</feature>
<keyword evidence="3" id="KW-0946">Virion</keyword>
<evidence type="ECO:0000256" key="3">
    <source>
        <dbReference type="ARBA" id="ARBA00022844"/>
    </source>
</evidence>
<evidence type="ECO:0000313" key="6">
    <source>
        <dbReference type="EMBL" id="XBH23922.1"/>
    </source>
</evidence>
<reference evidence="6" key="1">
    <citation type="journal article" date="2024" name="Microbiome">
        <title>Substantial viral diversity in bats and rodents from East Africa: insights into evolution, recombination, and cocirculation.</title>
        <authorList>
            <person name="Wang D."/>
            <person name="Yang X."/>
            <person name="Ren Z."/>
            <person name="Hu B."/>
            <person name="Zhao H."/>
            <person name="Yang K."/>
            <person name="Shi P."/>
            <person name="Zhang Z."/>
            <person name="Feng Q."/>
            <person name="Nawenja C.V."/>
            <person name="Obanda V."/>
            <person name="Robert K."/>
            <person name="Nalikka B."/>
            <person name="Waruhiu C.N."/>
            <person name="Ochola G.O."/>
            <person name="Onyuok S.O."/>
            <person name="Ochieng H."/>
            <person name="Li B."/>
            <person name="Zhu Y."/>
            <person name="Si H."/>
            <person name="Yin J."/>
            <person name="Kristiansen K."/>
            <person name="Jin X."/>
            <person name="Xu X."/>
            <person name="Xiao M."/>
            <person name="Agwanda B."/>
            <person name="Ommeh S."/>
            <person name="Li J."/>
            <person name="Shi Z.L."/>
        </authorList>
    </citation>
    <scope>NUCLEOTIDE SEQUENCE</scope>
    <source>
        <strain evidence="6">3A/Kenya/BAT0736/2015</strain>
    </source>
</reference>